<feature type="signal peptide" evidence="1">
    <location>
        <begin position="1"/>
        <end position="21"/>
    </location>
</feature>
<keyword evidence="3" id="KW-1185">Reference proteome</keyword>
<evidence type="ECO:0000313" key="3">
    <source>
        <dbReference type="Proteomes" id="UP000094527"/>
    </source>
</evidence>
<keyword evidence="1" id="KW-0732">Signal</keyword>
<name>A0A1D2MK95_ORCCI</name>
<evidence type="ECO:0000256" key="1">
    <source>
        <dbReference type="SAM" id="SignalP"/>
    </source>
</evidence>
<evidence type="ECO:0000313" key="2">
    <source>
        <dbReference type="EMBL" id="ODM93486.1"/>
    </source>
</evidence>
<organism evidence="2 3">
    <name type="scientific">Orchesella cincta</name>
    <name type="common">Springtail</name>
    <name type="synonym">Podura cincta</name>
    <dbReference type="NCBI Taxonomy" id="48709"/>
    <lineage>
        <taxon>Eukaryota</taxon>
        <taxon>Metazoa</taxon>
        <taxon>Ecdysozoa</taxon>
        <taxon>Arthropoda</taxon>
        <taxon>Hexapoda</taxon>
        <taxon>Collembola</taxon>
        <taxon>Entomobryomorpha</taxon>
        <taxon>Entomobryoidea</taxon>
        <taxon>Orchesellidae</taxon>
        <taxon>Orchesellinae</taxon>
        <taxon>Orchesella</taxon>
    </lineage>
</organism>
<dbReference type="EMBL" id="LJIJ01000970">
    <property type="protein sequence ID" value="ODM93486.1"/>
    <property type="molecule type" value="Genomic_DNA"/>
</dbReference>
<comment type="caution">
    <text evidence="2">The sequence shown here is derived from an EMBL/GenBank/DDBJ whole genome shotgun (WGS) entry which is preliminary data.</text>
</comment>
<feature type="chain" id="PRO_5008904160" evidence="1">
    <location>
        <begin position="22"/>
        <end position="113"/>
    </location>
</feature>
<dbReference type="Proteomes" id="UP000094527">
    <property type="component" value="Unassembled WGS sequence"/>
</dbReference>
<accession>A0A1D2MK95</accession>
<protein>
    <submittedName>
        <fullName evidence="2">Uncharacterized protein</fullName>
    </submittedName>
</protein>
<sequence>MNKALALVFVATFAIIVAVEANQQHQRLFRPAPWIPLNIPIPRPVAPVVPPTGTQPAACPAGTAGCLTCGTTDPLKCSATDGTTGTCLATGTACPAGCTGTPCPPACATGCTP</sequence>
<reference evidence="2 3" key="1">
    <citation type="journal article" date="2016" name="Genome Biol. Evol.">
        <title>Gene Family Evolution Reflects Adaptation to Soil Environmental Stressors in the Genome of the Collembolan Orchesella cincta.</title>
        <authorList>
            <person name="Faddeeva-Vakhrusheva A."/>
            <person name="Derks M.F."/>
            <person name="Anvar S.Y."/>
            <person name="Agamennone V."/>
            <person name="Suring W."/>
            <person name="Smit S."/>
            <person name="van Straalen N.M."/>
            <person name="Roelofs D."/>
        </authorList>
    </citation>
    <scope>NUCLEOTIDE SEQUENCE [LARGE SCALE GENOMIC DNA]</scope>
    <source>
        <tissue evidence="2">Mixed pool</tissue>
    </source>
</reference>
<proteinExistence type="predicted"/>
<gene>
    <name evidence="2" type="ORF">Ocin01_13191</name>
</gene>
<dbReference type="AlphaFoldDB" id="A0A1D2MK95"/>